<dbReference type="InterPro" id="IPR036388">
    <property type="entry name" value="WH-like_DNA-bd_sf"/>
</dbReference>
<evidence type="ECO:0000256" key="4">
    <source>
        <dbReference type="ARBA" id="ARBA00023163"/>
    </source>
</evidence>
<keyword evidence="1" id="KW-0059">Arsenical resistance</keyword>
<dbReference type="Gene3D" id="1.10.10.10">
    <property type="entry name" value="Winged helix-like DNA-binding domain superfamily/Winged helix DNA-binding domain"/>
    <property type="match status" value="1"/>
</dbReference>
<gene>
    <name evidence="6" type="ORF">HII17_11880</name>
</gene>
<evidence type="ECO:0000256" key="2">
    <source>
        <dbReference type="ARBA" id="ARBA00023015"/>
    </source>
</evidence>
<keyword evidence="3" id="KW-0238">DNA-binding</keyword>
<accession>A0A7Y0Q6R0</accession>
<dbReference type="GO" id="GO:0046685">
    <property type="term" value="P:response to arsenic-containing substance"/>
    <property type="evidence" value="ECO:0007669"/>
    <property type="project" value="UniProtKB-KW"/>
</dbReference>
<dbReference type="PANTHER" id="PTHR33154:SF18">
    <property type="entry name" value="ARSENICAL RESISTANCE OPERON REPRESSOR"/>
    <property type="match status" value="1"/>
</dbReference>
<keyword evidence="4" id="KW-0804">Transcription</keyword>
<evidence type="ECO:0000256" key="3">
    <source>
        <dbReference type="ARBA" id="ARBA00023125"/>
    </source>
</evidence>
<dbReference type="GO" id="GO:0003700">
    <property type="term" value="F:DNA-binding transcription factor activity"/>
    <property type="evidence" value="ECO:0007669"/>
    <property type="project" value="InterPro"/>
</dbReference>
<keyword evidence="7" id="KW-1185">Reference proteome</keyword>
<reference evidence="6 7" key="1">
    <citation type="submission" date="2020-04" db="EMBL/GenBank/DDBJ databases">
        <title>Thalassotalea sp. M1531, isolated from the surface of marine red alga.</title>
        <authorList>
            <person name="Pang L."/>
            <person name="Lu D.-C."/>
        </authorList>
    </citation>
    <scope>NUCLEOTIDE SEQUENCE [LARGE SCALE GENOMIC DNA]</scope>
    <source>
        <strain evidence="6 7">M1531</strain>
    </source>
</reference>
<dbReference type="SMART" id="SM00418">
    <property type="entry name" value="HTH_ARSR"/>
    <property type="match status" value="1"/>
</dbReference>
<dbReference type="CDD" id="cd00090">
    <property type="entry name" value="HTH_ARSR"/>
    <property type="match status" value="1"/>
</dbReference>
<dbReference type="PANTHER" id="PTHR33154">
    <property type="entry name" value="TRANSCRIPTIONAL REGULATOR, ARSR FAMILY"/>
    <property type="match status" value="1"/>
</dbReference>
<proteinExistence type="predicted"/>
<dbReference type="GO" id="GO:0003677">
    <property type="term" value="F:DNA binding"/>
    <property type="evidence" value="ECO:0007669"/>
    <property type="project" value="UniProtKB-KW"/>
</dbReference>
<dbReference type="InterPro" id="IPR001845">
    <property type="entry name" value="HTH_ArsR_DNA-bd_dom"/>
</dbReference>
<dbReference type="InterPro" id="IPR036390">
    <property type="entry name" value="WH_DNA-bd_sf"/>
</dbReference>
<dbReference type="Proteomes" id="UP000568664">
    <property type="component" value="Unassembled WGS sequence"/>
</dbReference>
<dbReference type="Pfam" id="PF01022">
    <property type="entry name" value="HTH_5"/>
    <property type="match status" value="1"/>
</dbReference>
<dbReference type="NCBIfam" id="NF007528">
    <property type="entry name" value="PRK10141.1"/>
    <property type="match status" value="1"/>
</dbReference>
<dbReference type="PRINTS" id="PR00778">
    <property type="entry name" value="HTHARSR"/>
</dbReference>
<dbReference type="NCBIfam" id="NF033788">
    <property type="entry name" value="HTH_metalloreg"/>
    <property type="match status" value="1"/>
</dbReference>
<keyword evidence="2" id="KW-0805">Transcription regulation</keyword>
<name>A0A7Y0Q6R0_9GAMM</name>
<dbReference type="InterPro" id="IPR011991">
    <property type="entry name" value="ArsR-like_HTH"/>
</dbReference>
<evidence type="ECO:0000313" key="7">
    <source>
        <dbReference type="Proteomes" id="UP000568664"/>
    </source>
</evidence>
<feature type="domain" description="HTH arsR-type" evidence="5">
    <location>
        <begin position="1"/>
        <end position="90"/>
    </location>
</feature>
<evidence type="ECO:0000256" key="1">
    <source>
        <dbReference type="ARBA" id="ARBA00022849"/>
    </source>
</evidence>
<dbReference type="EMBL" id="JABBXH010000003">
    <property type="protein sequence ID" value="NMP32269.1"/>
    <property type="molecule type" value="Genomic_DNA"/>
</dbReference>
<dbReference type="InterPro" id="IPR051081">
    <property type="entry name" value="HTH_MetalResp_TranReg"/>
</dbReference>
<dbReference type="PROSITE" id="PS50987">
    <property type="entry name" value="HTH_ARSR_2"/>
    <property type="match status" value="1"/>
</dbReference>
<organism evidence="6 7">
    <name type="scientific">Thalassotalea algicola</name>
    <dbReference type="NCBI Taxonomy" id="2716224"/>
    <lineage>
        <taxon>Bacteria</taxon>
        <taxon>Pseudomonadati</taxon>
        <taxon>Pseudomonadota</taxon>
        <taxon>Gammaproteobacteria</taxon>
        <taxon>Alteromonadales</taxon>
        <taxon>Colwelliaceae</taxon>
        <taxon>Thalassotalea</taxon>
    </lineage>
</organism>
<dbReference type="AlphaFoldDB" id="A0A7Y0Q6R0"/>
<evidence type="ECO:0000259" key="5">
    <source>
        <dbReference type="PROSITE" id="PS50987"/>
    </source>
</evidence>
<evidence type="ECO:0000313" key="6">
    <source>
        <dbReference type="EMBL" id="NMP32269.1"/>
    </source>
</evidence>
<comment type="caution">
    <text evidence="6">The sequence shown here is derived from an EMBL/GenBank/DDBJ whole genome shotgun (WGS) entry which is preliminary data.</text>
</comment>
<dbReference type="RefSeq" id="WP_169075569.1">
    <property type="nucleotide sequence ID" value="NZ_JABBXH010000003.1"/>
</dbReference>
<protein>
    <submittedName>
        <fullName evidence="6">Metalloregulator ArsR/SmtB family transcription factor</fullName>
    </submittedName>
</protein>
<dbReference type="SUPFAM" id="SSF46785">
    <property type="entry name" value="Winged helix' DNA-binding domain"/>
    <property type="match status" value="1"/>
</dbReference>
<sequence>MLNTLSFIKLLADETRLSIVLLLERQPELCVCEFTQVLMVSQPKISRHLAMLREAGVLATRRSGKWIHYSLSSALSYEFKAILKSAAISEETKISSLIAELEKIGDRPERLAICC</sequence>